<evidence type="ECO:0000259" key="4">
    <source>
        <dbReference type="Pfam" id="PF01420"/>
    </source>
</evidence>
<sequence>MVPEGWKVLTIEKMAKVTSGGTPSRSKSEYWEGSVPWVTTAEVHFNTIYDTKQKITLAGLENSSAKLFPPKTILMAMYGQGKTRGQVAQLGIEASTNQACSAILLKKDFFPEYYYLYLQSQYKNIRNLSNSGGQKNLSARLVKSILVPVPPFLEQTKIAKILSTWDQAIETTEKLIKNSRAQKKALMQQLLSGERRLPGFNEKSMQVTINQMGKIVSGGTPDTQNPSFWNGDIAWTTPTDITALESRFIKHTKRNITVNGMNNSSAQLLPVGSILVCTRATIGYLAISSSEISTNQGFKSLIPNNDFDSDFIYYLFKYYKHLFIKFACGSTFLEISKKDFSQLTFKVPTIDEQKGIAIVLNNAGNDIRKFEETRTVLLNEKKALMQQLLTGKRRVKP</sequence>
<dbReference type="InterPro" id="IPR044946">
    <property type="entry name" value="Restrct_endonuc_typeI_TRD_sf"/>
</dbReference>
<dbReference type="PANTHER" id="PTHR30408:SF12">
    <property type="entry name" value="TYPE I RESTRICTION ENZYME MJAVIII SPECIFICITY SUBUNIT"/>
    <property type="match status" value="1"/>
</dbReference>
<accession>A0A3B1B7D2</accession>
<dbReference type="CDD" id="cd17287">
    <property type="entry name" value="RMtype1_S_EcoN10ORF171P_TRD2-CR2_like"/>
    <property type="match status" value="1"/>
</dbReference>
<dbReference type="EMBL" id="UOFY01000021">
    <property type="protein sequence ID" value="VAX07884.1"/>
    <property type="molecule type" value="Genomic_DNA"/>
</dbReference>
<proteinExistence type="inferred from homology"/>
<dbReference type="InterPro" id="IPR000055">
    <property type="entry name" value="Restrct_endonuc_typeI_TRD"/>
</dbReference>
<dbReference type="PANTHER" id="PTHR30408">
    <property type="entry name" value="TYPE-1 RESTRICTION ENZYME ECOKI SPECIFICITY PROTEIN"/>
    <property type="match status" value="1"/>
</dbReference>
<dbReference type="AlphaFoldDB" id="A0A3B1B7D2"/>
<protein>
    <submittedName>
        <fullName evidence="5">Type I restriction-modification system, specificity subunit S</fullName>
    </submittedName>
</protein>
<organism evidence="5">
    <name type="scientific">hydrothermal vent metagenome</name>
    <dbReference type="NCBI Taxonomy" id="652676"/>
    <lineage>
        <taxon>unclassified sequences</taxon>
        <taxon>metagenomes</taxon>
        <taxon>ecological metagenomes</taxon>
    </lineage>
</organism>
<keyword evidence="3" id="KW-0238">DNA-binding</keyword>
<evidence type="ECO:0000256" key="2">
    <source>
        <dbReference type="ARBA" id="ARBA00022747"/>
    </source>
</evidence>
<dbReference type="Gene3D" id="3.90.220.20">
    <property type="entry name" value="DNA methylase specificity domains"/>
    <property type="match status" value="2"/>
</dbReference>
<evidence type="ECO:0000313" key="5">
    <source>
        <dbReference type="EMBL" id="VAX07884.1"/>
    </source>
</evidence>
<dbReference type="CDD" id="cd17273">
    <property type="entry name" value="RMtype1_S_EcoJA69PI-TRD1-CR1_like"/>
    <property type="match status" value="1"/>
</dbReference>
<reference evidence="5" key="1">
    <citation type="submission" date="2018-06" db="EMBL/GenBank/DDBJ databases">
        <authorList>
            <person name="Zhirakovskaya E."/>
        </authorList>
    </citation>
    <scope>NUCLEOTIDE SEQUENCE</scope>
</reference>
<dbReference type="Gene3D" id="1.10.287.1120">
    <property type="entry name" value="Bipartite methylase S protein"/>
    <property type="match status" value="1"/>
</dbReference>
<evidence type="ECO:0000256" key="3">
    <source>
        <dbReference type="ARBA" id="ARBA00023125"/>
    </source>
</evidence>
<keyword evidence="2" id="KW-0680">Restriction system</keyword>
<feature type="domain" description="Type I restriction modification DNA specificity" evidence="4">
    <location>
        <begin position="202"/>
        <end position="369"/>
    </location>
</feature>
<dbReference type="GO" id="GO:0009307">
    <property type="term" value="P:DNA restriction-modification system"/>
    <property type="evidence" value="ECO:0007669"/>
    <property type="project" value="UniProtKB-KW"/>
</dbReference>
<comment type="similarity">
    <text evidence="1">Belongs to the type-I restriction system S methylase family.</text>
</comment>
<dbReference type="InterPro" id="IPR052021">
    <property type="entry name" value="Type-I_RS_S_subunit"/>
</dbReference>
<dbReference type="SUPFAM" id="SSF116734">
    <property type="entry name" value="DNA methylase specificity domain"/>
    <property type="match status" value="2"/>
</dbReference>
<evidence type="ECO:0000256" key="1">
    <source>
        <dbReference type="ARBA" id="ARBA00010923"/>
    </source>
</evidence>
<name>A0A3B1B7D2_9ZZZZ</name>
<dbReference type="Pfam" id="PF01420">
    <property type="entry name" value="Methylase_S"/>
    <property type="match status" value="2"/>
</dbReference>
<dbReference type="GO" id="GO:0003677">
    <property type="term" value="F:DNA binding"/>
    <property type="evidence" value="ECO:0007669"/>
    <property type="project" value="UniProtKB-KW"/>
</dbReference>
<feature type="domain" description="Type I restriction modification DNA specificity" evidence="4">
    <location>
        <begin position="3"/>
        <end position="176"/>
    </location>
</feature>
<gene>
    <name evidence="5" type="ORF">MNBD_GAMMA25-1136</name>
</gene>